<evidence type="ECO:0000256" key="2">
    <source>
        <dbReference type="ARBA" id="ARBA00022448"/>
    </source>
</evidence>
<feature type="transmembrane region" description="Helical" evidence="11">
    <location>
        <begin position="6"/>
        <end position="25"/>
    </location>
</feature>
<evidence type="ECO:0000256" key="9">
    <source>
        <dbReference type="HAMAP-Rule" id="MF_00237"/>
    </source>
</evidence>
<comment type="subunit">
    <text evidence="9">The Tat system comprises two distinct complexes: a TatABC complex, containing multiple copies of TatA, TatB and TatC subunits, and a separate TatA complex, containing only TatA subunits. Substrates initially bind to the TatABC complex, which probably triggers association of the separate TatA complex to form the active translocon.</text>
</comment>
<dbReference type="InterPro" id="IPR003369">
    <property type="entry name" value="TatA/B/E"/>
</dbReference>
<dbReference type="HAMAP" id="MF_00237">
    <property type="entry name" value="TatB"/>
    <property type="match status" value="1"/>
</dbReference>
<organism evidence="12 13">
    <name type="scientific">Pontivivens insulae</name>
    <dbReference type="NCBI Taxonomy" id="1639689"/>
    <lineage>
        <taxon>Bacteria</taxon>
        <taxon>Pseudomonadati</taxon>
        <taxon>Pseudomonadota</taxon>
        <taxon>Alphaproteobacteria</taxon>
        <taxon>Rhodobacterales</taxon>
        <taxon>Paracoccaceae</taxon>
        <taxon>Pontivivens</taxon>
    </lineage>
</organism>
<evidence type="ECO:0000256" key="10">
    <source>
        <dbReference type="SAM" id="MobiDB-lite"/>
    </source>
</evidence>
<evidence type="ECO:0000256" key="6">
    <source>
        <dbReference type="ARBA" id="ARBA00022989"/>
    </source>
</evidence>
<evidence type="ECO:0000256" key="7">
    <source>
        <dbReference type="ARBA" id="ARBA00023010"/>
    </source>
</evidence>
<keyword evidence="5 9" id="KW-0653">Protein transport</keyword>
<evidence type="ECO:0000256" key="11">
    <source>
        <dbReference type="SAM" id="Phobius"/>
    </source>
</evidence>
<dbReference type="GO" id="GO:0008320">
    <property type="term" value="F:protein transmembrane transporter activity"/>
    <property type="evidence" value="ECO:0007669"/>
    <property type="project" value="UniProtKB-UniRule"/>
</dbReference>
<feature type="compositionally biased region" description="Low complexity" evidence="10">
    <location>
        <begin position="112"/>
        <end position="130"/>
    </location>
</feature>
<comment type="subcellular location">
    <subcellularLocation>
        <location evidence="9">Cell membrane</location>
        <topology evidence="9">Single-pass membrane protein</topology>
    </subcellularLocation>
    <subcellularLocation>
        <location evidence="1">Membrane</location>
        <topology evidence="1">Single-pass membrane protein</topology>
    </subcellularLocation>
</comment>
<dbReference type="EMBL" id="OMKW01000002">
    <property type="protein sequence ID" value="SPF28941.1"/>
    <property type="molecule type" value="Genomic_DNA"/>
</dbReference>
<evidence type="ECO:0000256" key="3">
    <source>
        <dbReference type="ARBA" id="ARBA00022475"/>
    </source>
</evidence>
<protein>
    <recommendedName>
        <fullName evidence="9">Sec-independent protein translocase protein TatB</fullName>
    </recommendedName>
</protein>
<dbReference type="Proteomes" id="UP000244932">
    <property type="component" value="Unassembled WGS sequence"/>
</dbReference>
<dbReference type="InterPro" id="IPR018448">
    <property type="entry name" value="TatB"/>
</dbReference>
<comment type="similarity">
    <text evidence="9">Belongs to the TatB family.</text>
</comment>
<keyword evidence="7 9" id="KW-0811">Translocation</keyword>
<dbReference type="Gene3D" id="1.20.5.3310">
    <property type="match status" value="1"/>
</dbReference>
<reference evidence="12 13" key="1">
    <citation type="submission" date="2018-03" db="EMBL/GenBank/DDBJ databases">
        <authorList>
            <person name="Keele B.F."/>
        </authorList>
    </citation>
    <scope>NUCLEOTIDE SEQUENCE [LARGE SCALE GENOMIC DNA]</scope>
    <source>
        <strain evidence="12 13">CeCT 8812</strain>
    </source>
</reference>
<dbReference type="GO" id="GO:0043953">
    <property type="term" value="P:protein transport by the Tat complex"/>
    <property type="evidence" value="ECO:0007669"/>
    <property type="project" value="UniProtKB-UniRule"/>
</dbReference>
<accession>A0A2R8A9L5</accession>
<proteinExistence type="inferred from homology"/>
<evidence type="ECO:0000256" key="8">
    <source>
        <dbReference type="ARBA" id="ARBA00023136"/>
    </source>
</evidence>
<dbReference type="RefSeq" id="WP_108781682.1">
    <property type="nucleotide sequence ID" value="NZ_OMKW01000002.1"/>
</dbReference>
<gene>
    <name evidence="9 12" type="primary">tatB</name>
    <name evidence="12" type="ORF">POI8812_01244</name>
</gene>
<dbReference type="GO" id="GO:0033281">
    <property type="term" value="C:TAT protein transport complex"/>
    <property type="evidence" value="ECO:0007669"/>
    <property type="project" value="UniProtKB-UniRule"/>
</dbReference>
<evidence type="ECO:0000313" key="12">
    <source>
        <dbReference type="EMBL" id="SPF28941.1"/>
    </source>
</evidence>
<dbReference type="AlphaFoldDB" id="A0A2R8A9L5"/>
<dbReference type="NCBIfam" id="TIGR01410">
    <property type="entry name" value="tatB"/>
    <property type="match status" value="1"/>
</dbReference>
<evidence type="ECO:0000256" key="4">
    <source>
        <dbReference type="ARBA" id="ARBA00022692"/>
    </source>
</evidence>
<dbReference type="PRINTS" id="PR01506">
    <property type="entry name" value="TATBPROTEIN"/>
</dbReference>
<keyword evidence="3 9" id="KW-1003">Cell membrane</keyword>
<keyword evidence="6 9" id="KW-1133">Transmembrane helix</keyword>
<keyword evidence="2 9" id="KW-0813">Transport</keyword>
<dbReference type="PANTHER" id="PTHR33162">
    <property type="entry name" value="SEC-INDEPENDENT PROTEIN TRANSLOCASE PROTEIN TATA, CHLOROPLASTIC"/>
    <property type="match status" value="1"/>
</dbReference>
<dbReference type="PANTHER" id="PTHR33162:SF1">
    <property type="entry name" value="SEC-INDEPENDENT PROTEIN TRANSLOCASE PROTEIN TATA, CHLOROPLASTIC"/>
    <property type="match status" value="1"/>
</dbReference>
<comment type="function">
    <text evidence="9">Part of the twin-arginine translocation (Tat) system that transports large folded proteins containing a characteristic twin-arginine motif in their signal peptide across membranes. Together with TatC, TatB is part of a receptor directly interacting with Tat signal peptides. TatB may form an oligomeric binding site that transiently accommodates folded Tat precursor proteins before their translocation.</text>
</comment>
<keyword evidence="13" id="KW-1185">Reference proteome</keyword>
<name>A0A2R8A9L5_9RHOB</name>
<dbReference type="OrthoDB" id="7206969at2"/>
<evidence type="ECO:0000256" key="5">
    <source>
        <dbReference type="ARBA" id="ARBA00022927"/>
    </source>
</evidence>
<keyword evidence="4 9" id="KW-0812">Transmembrane</keyword>
<feature type="region of interest" description="Disordered" evidence="10">
    <location>
        <begin position="97"/>
        <end position="150"/>
    </location>
</feature>
<sequence length="150" mass="16062">MFDIGFWEMAIVGIVALIVVGPNDLPKMFRAVGKYVGQAKGMARQFQNAMNQAARDSELSEVKASLDGVKTGLKTATDPLGQATKSARNYAKTVMEDFDPMSEEASQKRAETVQAEQAAAAQRAAAQAEVPHFEDSAEPAAAEASPDRKD</sequence>
<evidence type="ECO:0000313" key="13">
    <source>
        <dbReference type="Proteomes" id="UP000244932"/>
    </source>
</evidence>
<dbReference type="Pfam" id="PF02416">
    <property type="entry name" value="TatA_B_E"/>
    <property type="match status" value="1"/>
</dbReference>
<evidence type="ECO:0000256" key="1">
    <source>
        <dbReference type="ARBA" id="ARBA00004167"/>
    </source>
</evidence>
<keyword evidence="8 9" id="KW-0472">Membrane</keyword>